<gene>
    <name evidence="2" type="ORF">BCS90_25760</name>
</gene>
<protein>
    <submittedName>
        <fullName evidence="2">GNAT family N-acetyltransferase</fullName>
    </submittedName>
</protein>
<dbReference type="SUPFAM" id="SSF55729">
    <property type="entry name" value="Acyl-CoA N-acyltransferases (Nat)"/>
    <property type="match status" value="1"/>
</dbReference>
<dbReference type="CDD" id="cd04301">
    <property type="entry name" value="NAT_SF"/>
    <property type="match status" value="1"/>
</dbReference>
<dbReference type="InterPro" id="IPR016181">
    <property type="entry name" value="Acyl_CoA_acyltransferase"/>
</dbReference>
<dbReference type="AlphaFoldDB" id="A0A7Z1S049"/>
<accession>A0A7Z1S049</accession>
<dbReference type="PROSITE" id="PS51186">
    <property type="entry name" value="GNAT"/>
    <property type="match status" value="1"/>
</dbReference>
<organism evidence="2">
    <name type="scientific">Vibrio cyclitrophicus</name>
    <dbReference type="NCBI Taxonomy" id="47951"/>
    <lineage>
        <taxon>Bacteria</taxon>
        <taxon>Pseudomonadati</taxon>
        <taxon>Pseudomonadota</taxon>
        <taxon>Gammaproteobacteria</taxon>
        <taxon>Vibrionales</taxon>
        <taxon>Vibrionaceae</taxon>
        <taxon>Vibrio</taxon>
    </lineage>
</organism>
<sequence>MKIRAENHSDITEIETLIYRAFENHPHHEPGAKPTEHLIVNKLRDAKVLSLSLVCEDQTGIIGHIAFSPILINGEESVWYGLGPVSVMPERQGEGIGGALIREGLSQLKTQGIEGVVLLGEPKYYGRFGFESQPNLTFPGVPSEYFLAISLANNIPTGEVAYHSAFFNN</sequence>
<name>A0A7Z1S049_9VIBR</name>
<reference evidence="2" key="2">
    <citation type="journal article" date="2018" name="Nature">
        <title>A major lineage of non-tailed dsDNA viruses as unrecognized killers of marine bacteria.</title>
        <authorList>
            <person name="Kauffman K.M."/>
            <person name="Hussain F.A."/>
            <person name="Yang J."/>
            <person name="Arevalo P."/>
            <person name="Brown J.M."/>
            <person name="Chang W.K."/>
            <person name="VanInsberghe D."/>
            <person name="Elsherbini J."/>
            <person name="Sharma R.S."/>
            <person name="Cutler M.B."/>
            <person name="Kelly L."/>
            <person name="Polz M.F."/>
        </authorList>
    </citation>
    <scope>NUCLEOTIDE SEQUENCE</scope>
    <source>
        <strain evidence="2">10N.222.46.E12</strain>
    </source>
</reference>
<comment type="caution">
    <text evidence="2">The sequence shown here is derived from an EMBL/GenBank/DDBJ whole genome shotgun (WGS) entry which is preliminary data.</text>
</comment>
<dbReference type="RefSeq" id="WP_102333042.1">
    <property type="nucleotide sequence ID" value="NZ_CP170590.1"/>
</dbReference>
<dbReference type="Pfam" id="PF13527">
    <property type="entry name" value="Acetyltransf_9"/>
    <property type="match status" value="1"/>
</dbReference>
<evidence type="ECO:0000259" key="1">
    <source>
        <dbReference type="PROSITE" id="PS51186"/>
    </source>
</evidence>
<proteinExistence type="predicted"/>
<dbReference type="GO" id="GO:0016747">
    <property type="term" value="F:acyltransferase activity, transferring groups other than amino-acyl groups"/>
    <property type="evidence" value="ECO:0007669"/>
    <property type="project" value="InterPro"/>
</dbReference>
<feature type="domain" description="N-acetyltransferase" evidence="1">
    <location>
        <begin position="1"/>
        <end position="156"/>
    </location>
</feature>
<dbReference type="InterPro" id="IPR000182">
    <property type="entry name" value="GNAT_dom"/>
</dbReference>
<dbReference type="EMBL" id="MDBS01000076">
    <property type="protein sequence ID" value="PMP22823.1"/>
    <property type="molecule type" value="Genomic_DNA"/>
</dbReference>
<dbReference type="Gene3D" id="3.40.630.30">
    <property type="match status" value="1"/>
</dbReference>
<keyword evidence="2" id="KW-0808">Transferase</keyword>
<evidence type="ECO:0000313" key="2">
    <source>
        <dbReference type="EMBL" id="PMP22823.1"/>
    </source>
</evidence>
<reference evidence="2" key="1">
    <citation type="submission" date="2016-07" db="EMBL/GenBank/DDBJ databases">
        <authorList>
            <person name="Kauffman K."/>
            <person name="Arevalo P."/>
            <person name="Polz M.F."/>
        </authorList>
    </citation>
    <scope>NUCLEOTIDE SEQUENCE</scope>
    <source>
        <strain evidence="2">10N.222.46.E12</strain>
    </source>
</reference>